<evidence type="ECO:0000313" key="2">
    <source>
        <dbReference type="EMBL" id="CEK72897.1"/>
    </source>
</evidence>
<feature type="non-terminal residue" evidence="2">
    <location>
        <position position="125"/>
    </location>
</feature>
<feature type="repeat" description="TPR" evidence="1">
    <location>
        <begin position="57"/>
        <end position="90"/>
    </location>
</feature>
<protein>
    <submittedName>
        <fullName evidence="2">Uncharacterized protein</fullName>
    </submittedName>
</protein>
<dbReference type="InterPro" id="IPR039340">
    <property type="entry name" value="Tfc4/TFIIIC-102/Sfc4"/>
</dbReference>
<dbReference type="AlphaFoldDB" id="A0A0B6ZX42"/>
<gene>
    <name evidence="2" type="primary">ORF84457</name>
</gene>
<name>A0A0B6ZX42_9EUPU</name>
<dbReference type="InterPro" id="IPR011990">
    <property type="entry name" value="TPR-like_helical_dom_sf"/>
</dbReference>
<dbReference type="EMBL" id="HACG01026032">
    <property type="protein sequence ID" value="CEK72897.1"/>
    <property type="molecule type" value="Transcribed_RNA"/>
</dbReference>
<dbReference type="GO" id="GO:0000127">
    <property type="term" value="C:transcription factor TFIIIC complex"/>
    <property type="evidence" value="ECO:0007669"/>
    <property type="project" value="TreeGrafter"/>
</dbReference>
<accession>A0A0B6ZX42</accession>
<dbReference type="PROSITE" id="PS50005">
    <property type="entry name" value="TPR"/>
    <property type="match status" value="1"/>
</dbReference>
<sequence length="125" mass="14039">MNGYQRKGRVKKRRRKSDLPKLLTGANGRAILLRAQGKTDEAVLLLYDIISKAPKAAAPYQSLGNIHEDQGNLQQALKFYMVAANLRGSHATEWMELANMCIQMKEEKLAFDCFSKALKTAKTNQ</sequence>
<dbReference type="GO" id="GO:0006383">
    <property type="term" value="P:transcription by RNA polymerase III"/>
    <property type="evidence" value="ECO:0007669"/>
    <property type="project" value="InterPro"/>
</dbReference>
<dbReference type="SMART" id="SM00028">
    <property type="entry name" value="TPR"/>
    <property type="match status" value="3"/>
</dbReference>
<dbReference type="InterPro" id="IPR019734">
    <property type="entry name" value="TPR_rpt"/>
</dbReference>
<dbReference type="PANTHER" id="PTHR23082:SF0">
    <property type="entry name" value="GENERAL TRANSCRIPTION FACTOR 3C POLYPEPTIDE 3"/>
    <property type="match status" value="1"/>
</dbReference>
<proteinExistence type="predicted"/>
<dbReference type="Gene3D" id="1.25.40.10">
    <property type="entry name" value="Tetratricopeptide repeat domain"/>
    <property type="match status" value="1"/>
</dbReference>
<keyword evidence="1" id="KW-0802">TPR repeat</keyword>
<reference evidence="2" key="1">
    <citation type="submission" date="2014-12" db="EMBL/GenBank/DDBJ databases">
        <title>Insight into the proteome of Arion vulgaris.</title>
        <authorList>
            <person name="Aradska J."/>
            <person name="Bulat T."/>
            <person name="Smidak R."/>
            <person name="Sarate P."/>
            <person name="Gangsoo J."/>
            <person name="Sialana F."/>
            <person name="Bilban M."/>
            <person name="Lubec G."/>
        </authorList>
    </citation>
    <scope>NUCLEOTIDE SEQUENCE</scope>
    <source>
        <tissue evidence="2">Skin</tissue>
    </source>
</reference>
<dbReference type="SUPFAM" id="SSF48452">
    <property type="entry name" value="TPR-like"/>
    <property type="match status" value="1"/>
</dbReference>
<evidence type="ECO:0000256" key="1">
    <source>
        <dbReference type="PROSITE-ProRule" id="PRU00339"/>
    </source>
</evidence>
<organism evidence="2">
    <name type="scientific">Arion vulgaris</name>
    <dbReference type="NCBI Taxonomy" id="1028688"/>
    <lineage>
        <taxon>Eukaryota</taxon>
        <taxon>Metazoa</taxon>
        <taxon>Spiralia</taxon>
        <taxon>Lophotrochozoa</taxon>
        <taxon>Mollusca</taxon>
        <taxon>Gastropoda</taxon>
        <taxon>Heterobranchia</taxon>
        <taxon>Euthyneura</taxon>
        <taxon>Panpulmonata</taxon>
        <taxon>Eupulmonata</taxon>
        <taxon>Stylommatophora</taxon>
        <taxon>Helicina</taxon>
        <taxon>Arionoidea</taxon>
        <taxon>Arionidae</taxon>
        <taxon>Arion</taxon>
    </lineage>
</organism>
<dbReference type="Pfam" id="PF13181">
    <property type="entry name" value="TPR_8"/>
    <property type="match status" value="1"/>
</dbReference>
<dbReference type="PANTHER" id="PTHR23082">
    <property type="entry name" value="TRANSCRIPTION INITIATION FACTOR IIIC TFIIIC , POLYPEPTIDE 3-RELATED"/>
    <property type="match status" value="1"/>
</dbReference>